<gene>
    <name evidence="9" type="primary">txxe 1067-prsA</name>
    <name evidence="9" type="ORF">TXXE_08305</name>
</gene>
<evidence type="ECO:0000259" key="8">
    <source>
        <dbReference type="PROSITE" id="PS50198"/>
    </source>
</evidence>
<evidence type="ECO:0000256" key="3">
    <source>
        <dbReference type="ARBA" id="ARBA00022729"/>
    </source>
</evidence>
<dbReference type="Gene3D" id="3.10.50.40">
    <property type="match status" value="1"/>
</dbReference>
<dbReference type="SUPFAM" id="SSF109998">
    <property type="entry name" value="Triger factor/SurA peptide-binding domain-like"/>
    <property type="match status" value="1"/>
</dbReference>
<comment type="caution">
    <text evidence="9">The sequence shown here is derived from an EMBL/GenBank/DDBJ whole genome shotgun (WGS) entry which is preliminary data.</text>
</comment>
<name>A0ABM8V405_THEXY</name>
<dbReference type="Gene3D" id="1.10.4030.10">
    <property type="entry name" value="Porin chaperone SurA, peptide-binding domain"/>
    <property type="match status" value="1"/>
</dbReference>
<keyword evidence="4 6" id="KW-0697">Rotamase</keyword>
<dbReference type="PROSITE" id="PS01096">
    <property type="entry name" value="PPIC_PPIASE_1"/>
    <property type="match status" value="1"/>
</dbReference>
<dbReference type="InterPro" id="IPR000297">
    <property type="entry name" value="PPIase_PpiC"/>
</dbReference>
<dbReference type="Proteomes" id="UP000681526">
    <property type="component" value="Unassembled WGS sequence"/>
</dbReference>
<dbReference type="InterPro" id="IPR023058">
    <property type="entry name" value="PPIase_PpiC_CS"/>
</dbReference>
<protein>
    <recommendedName>
        <fullName evidence="2">peptidylprolyl isomerase</fullName>
        <ecNumber evidence="2">5.2.1.8</ecNumber>
    </recommendedName>
</protein>
<evidence type="ECO:0000256" key="2">
    <source>
        <dbReference type="ARBA" id="ARBA00013194"/>
    </source>
</evidence>
<keyword evidence="3" id="KW-0732">Signal</keyword>
<evidence type="ECO:0000313" key="9">
    <source>
        <dbReference type="EMBL" id="CAG5084903.1"/>
    </source>
</evidence>
<accession>A0ABM8V405</accession>
<keyword evidence="10" id="KW-1185">Reference proteome</keyword>
<comment type="catalytic activity">
    <reaction evidence="1">
        <text>[protein]-peptidylproline (omega=180) = [protein]-peptidylproline (omega=0)</text>
        <dbReference type="Rhea" id="RHEA:16237"/>
        <dbReference type="Rhea" id="RHEA-COMP:10747"/>
        <dbReference type="Rhea" id="RHEA-COMP:10748"/>
        <dbReference type="ChEBI" id="CHEBI:83833"/>
        <dbReference type="ChEBI" id="CHEBI:83834"/>
        <dbReference type="EC" id="5.2.1.8"/>
    </reaction>
</comment>
<feature type="domain" description="PpiC" evidence="8">
    <location>
        <begin position="167"/>
        <end position="256"/>
    </location>
</feature>
<feature type="transmembrane region" description="Helical" evidence="7">
    <location>
        <begin position="14"/>
        <end position="36"/>
    </location>
</feature>
<reference evidence="9 10" key="1">
    <citation type="submission" date="2021-04" db="EMBL/GenBank/DDBJ databases">
        <authorList>
            <person name="Rakotoarivonina H."/>
        </authorList>
    </citation>
    <scope>NUCLEOTIDE SEQUENCE [LARGE SCALE GENOMIC DNA]</scope>
    <source>
        <strain evidence="9 10">XE</strain>
    </source>
</reference>
<sequence length="304" mass="33403">MNERNHDQPTAGTLGWKISTAVLAVLLIVSLLLHVFGSRAGSAEAVATVNGVKITKDELFDEMAAYGGSSVLDDLIRQEVIRQAVEEAGTTASDEEVQARMEKFAEPYGSMDAFLAEIAYYGYSEEMLREQVATQIKIEKIIGADVAVTDEEIAAYFEENKDSFDQPETVRASHILVETREEAESLLKQLEAGADFAELAAEHTLDEMTKESGGDVGDFARGEMEEGFEETAFGLEIGETAIAETSYGFHVVRVTDKSAAQEATLESAREEIVDYLTQSKLADLVDGWIADREAEADIEYLMEW</sequence>
<dbReference type="SUPFAM" id="SSF54534">
    <property type="entry name" value="FKBP-like"/>
    <property type="match status" value="1"/>
</dbReference>
<dbReference type="PROSITE" id="PS50198">
    <property type="entry name" value="PPIC_PPIASE_2"/>
    <property type="match status" value="1"/>
</dbReference>
<evidence type="ECO:0000256" key="7">
    <source>
        <dbReference type="SAM" id="Phobius"/>
    </source>
</evidence>
<dbReference type="Pfam" id="PF13616">
    <property type="entry name" value="Rotamase_3"/>
    <property type="match status" value="1"/>
</dbReference>
<evidence type="ECO:0000313" key="10">
    <source>
        <dbReference type="Proteomes" id="UP000681526"/>
    </source>
</evidence>
<dbReference type="InterPro" id="IPR046357">
    <property type="entry name" value="PPIase_dom_sf"/>
</dbReference>
<evidence type="ECO:0000256" key="4">
    <source>
        <dbReference type="ARBA" id="ARBA00023110"/>
    </source>
</evidence>
<dbReference type="PANTHER" id="PTHR47245:SF1">
    <property type="entry name" value="FOLDASE PROTEIN PRSA"/>
    <property type="match status" value="1"/>
</dbReference>
<dbReference type="InterPro" id="IPR050245">
    <property type="entry name" value="PrsA_foldase"/>
</dbReference>
<keyword evidence="5 6" id="KW-0413">Isomerase</keyword>
<evidence type="ECO:0000256" key="1">
    <source>
        <dbReference type="ARBA" id="ARBA00000971"/>
    </source>
</evidence>
<keyword evidence="7" id="KW-1133">Transmembrane helix</keyword>
<evidence type="ECO:0000256" key="5">
    <source>
        <dbReference type="ARBA" id="ARBA00023235"/>
    </source>
</evidence>
<keyword evidence="7" id="KW-0472">Membrane</keyword>
<dbReference type="EMBL" id="CAJRAY010000038">
    <property type="protein sequence ID" value="CAG5084903.1"/>
    <property type="molecule type" value="Genomic_DNA"/>
</dbReference>
<dbReference type="PANTHER" id="PTHR47245">
    <property type="entry name" value="PEPTIDYLPROLYL ISOMERASE"/>
    <property type="match status" value="1"/>
</dbReference>
<dbReference type="EC" id="5.2.1.8" evidence="2"/>
<organism evidence="9 10">
    <name type="scientific">Thermobacillus xylanilyticus</name>
    <dbReference type="NCBI Taxonomy" id="76633"/>
    <lineage>
        <taxon>Bacteria</taxon>
        <taxon>Bacillati</taxon>
        <taxon>Bacillota</taxon>
        <taxon>Bacilli</taxon>
        <taxon>Bacillales</taxon>
        <taxon>Paenibacillaceae</taxon>
        <taxon>Thermobacillus</taxon>
    </lineage>
</organism>
<proteinExistence type="predicted"/>
<dbReference type="InterPro" id="IPR027304">
    <property type="entry name" value="Trigger_fact/SurA_dom_sf"/>
</dbReference>
<keyword evidence="7" id="KW-0812">Transmembrane</keyword>
<evidence type="ECO:0000256" key="6">
    <source>
        <dbReference type="PROSITE-ProRule" id="PRU00278"/>
    </source>
</evidence>
<dbReference type="RefSeq" id="WP_213484201.1">
    <property type="nucleotide sequence ID" value="NZ_CAJRAY010000038.1"/>
</dbReference>
<dbReference type="GO" id="GO:0003755">
    <property type="term" value="F:peptidyl-prolyl cis-trans isomerase activity"/>
    <property type="evidence" value="ECO:0007669"/>
    <property type="project" value="UniProtKB-EC"/>
</dbReference>